<dbReference type="PROSITE" id="PS50067">
    <property type="entry name" value="KINESIN_MOTOR_2"/>
    <property type="match status" value="1"/>
</dbReference>
<dbReference type="GO" id="GO:0005874">
    <property type="term" value="C:microtubule"/>
    <property type="evidence" value="ECO:0007669"/>
    <property type="project" value="UniProtKB-KW"/>
</dbReference>
<dbReference type="PANTHER" id="PTHR47968">
    <property type="entry name" value="CENTROMERE PROTEIN E"/>
    <property type="match status" value="1"/>
</dbReference>
<feature type="region of interest" description="Disordered" evidence="12">
    <location>
        <begin position="239"/>
        <end position="258"/>
    </location>
</feature>
<comment type="similarity">
    <text evidence="8">Belongs to the TRAFAC class myosin-kinesin ATPase superfamily. Kinesin family. KIN-8 subfamily.</text>
</comment>
<keyword evidence="2 10" id="KW-0493">Microtubule</keyword>
<dbReference type="SUPFAM" id="SSF52540">
    <property type="entry name" value="P-loop containing nucleoside triphosphate hydrolases"/>
    <property type="match status" value="1"/>
</dbReference>
<evidence type="ECO:0000256" key="5">
    <source>
        <dbReference type="ARBA" id="ARBA00023054"/>
    </source>
</evidence>
<keyword evidence="5 11" id="KW-0175">Coiled coil</keyword>
<evidence type="ECO:0000313" key="14">
    <source>
        <dbReference type="EMBL" id="JAG29973.1"/>
    </source>
</evidence>
<dbReference type="GO" id="GO:0003777">
    <property type="term" value="F:microtubule motor activity"/>
    <property type="evidence" value="ECO:0007669"/>
    <property type="project" value="InterPro"/>
</dbReference>
<feature type="compositionally biased region" description="Polar residues" evidence="12">
    <location>
        <begin position="246"/>
        <end position="255"/>
    </location>
</feature>
<feature type="binding site" evidence="9">
    <location>
        <begin position="143"/>
        <end position="150"/>
    </location>
    <ligand>
        <name>ATP</name>
        <dbReference type="ChEBI" id="CHEBI:30616"/>
    </ligand>
</feature>
<evidence type="ECO:0000256" key="10">
    <source>
        <dbReference type="RuleBase" id="RU000394"/>
    </source>
</evidence>
<evidence type="ECO:0000256" key="7">
    <source>
        <dbReference type="ARBA" id="ARBA00023212"/>
    </source>
</evidence>
<evidence type="ECO:0000256" key="6">
    <source>
        <dbReference type="ARBA" id="ARBA00023175"/>
    </source>
</evidence>
<reference evidence="14" key="2">
    <citation type="submission" date="2014-07" db="EMBL/GenBank/DDBJ databases">
        <authorList>
            <person name="Hull J."/>
        </authorList>
    </citation>
    <scope>NUCLEOTIDE SEQUENCE</scope>
</reference>
<protein>
    <recommendedName>
        <fullName evidence="10">Kinesin-like protein</fullName>
    </recommendedName>
</protein>
<keyword evidence="7" id="KW-0206">Cytoskeleton</keyword>
<comment type="subcellular location">
    <subcellularLocation>
        <location evidence="1">Cytoplasm</location>
        <location evidence="1">Cytoskeleton</location>
    </subcellularLocation>
</comment>
<keyword evidence="6 9" id="KW-0505">Motor protein</keyword>
<reference evidence="14" key="1">
    <citation type="journal article" date="2014" name="PLoS ONE">
        <title>Transcriptome-Based Identification of ABC Transporters in the Western Tarnished Plant Bug Lygus hesperus.</title>
        <authorList>
            <person name="Hull J.J."/>
            <person name="Chaney K."/>
            <person name="Geib S.M."/>
            <person name="Fabrick J.A."/>
            <person name="Brent C.S."/>
            <person name="Walsh D."/>
            <person name="Lavine L.C."/>
        </authorList>
    </citation>
    <scope>NUCLEOTIDE SEQUENCE</scope>
</reference>
<dbReference type="SMART" id="SM00129">
    <property type="entry name" value="KISc"/>
    <property type="match status" value="1"/>
</dbReference>
<keyword evidence="7" id="KW-0963">Cytoplasm</keyword>
<dbReference type="InterPro" id="IPR036961">
    <property type="entry name" value="Kinesin_motor_dom_sf"/>
</dbReference>
<evidence type="ECO:0000256" key="1">
    <source>
        <dbReference type="ARBA" id="ARBA00004245"/>
    </source>
</evidence>
<dbReference type="PRINTS" id="PR00380">
    <property type="entry name" value="KINESINHEAVY"/>
</dbReference>
<evidence type="ECO:0000259" key="13">
    <source>
        <dbReference type="PROSITE" id="PS50067"/>
    </source>
</evidence>
<gene>
    <name evidence="14" type="primary">KIF18A_2</name>
    <name evidence="14" type="ORF">CM83_84260</name>
</gene>
<evidence type="ECO:0000256" key="4">
    <source>
        <dbReference type="ARBA" id="ARBA00022840"/>
    </source>
</evidence>
<dbReference type="Pfam" id="PF00225">
    <property type="entry name" value="Kinesin"/>
    <property type="match status" value="1"/>
</dbReference>
<dbReference type="Gene3D" id="3.40.850.10">
    <property type="entry name" value="Kinesin motor domain"/>
    <property type="match status" value="1"/>
</dbReference>
<feature type="coiled-coil region" evidence="11">
    <location>
        <begin position="393"/>
        <end position="450"/>
    </location>
</feature>
<evidence type="ECO:0000256" key="12">
    <source>
        <dbReference type="SAM" id="MobiDB-lite"/>
    </source>
</evidence>
<dbReference type="GO" id="GO:0008017">
    <property type="term" value="F:microtubule binding"/>
    <property type="evidence" value="ECO:0007669"/>
    <property type="project" value="InterPro"/>
</dbReference>
<evidence type="ECO:0000256" key="9">
    <source>
        <dbReference type="PROSITE-ProRule" id="PRU00283"/>
    </source>
</evidence>
<name>A0A0A9YFU1_LYGHE</name>
<organism evidence="14">
    <name type="scientific">Lygus hesperus</name>
    <name type="common">Western plant bug</name>
    <dbReference type="NCBI Taxonomy" id="30085"/>
    <lineage>
        <taxon>Eukaryota</taxon>
        <taxon>Metazoa</taxon>
        <taxon>Ecdysozoa</taxon>
        <taxon>Arthropoda</taxon>
        <taxon>Hexapoda</taxon>
        <taxon>Insecta</taxon>
        <taxon>Pterygota</taxon>
        <taxon>Neoptera</taxon>
        <taxon>Paraneoptera</taxon>
        <taxon>Hemiptera</taxon>
        <taxon>Heteroptera</taxon>
        <taxon>Panheteroptera</taxon>
        <taxon>Cimicomorpha</taxon>
        <taxon>Miridae</taxon>
        <taxon>Mirini</taxon>
        <taxon>Lygus</taxon>
    </lineage>
</organism>
<dbReference type="InterPro" id="IPR001752">
    <property type="entry name" value="Kinesin_motor_dom"/>
</dbReference>
<dbReference type="InterPro" id="IPR027417">
    <property type="entry name" value="P-loop_NTPase"/>
</dbReference>
<evidence type="ECO:0000256" key="11">
    <source>
        <dbReference type="SAM" id="Coils"/>
    </source>
</evidence>
<dbReference type="EMBL" id="GBHO01013631">
    <property type="protein sequence ID" value="JAG29973.1"/>
    <property type="molecule type" value="Transcribed_RNA"/>
</dbReference>
<keyword evidence="4 9" id="KW-0067">ATP-binding</keyword>
<evidence type="ECO:0000256" key="8">
    <source>
        <dbReference type="ARBA" id="ARBA00060769"/>
    </source>
</evidence>
<dbReference type="GO" id="GO:0007018">
    <property type="term" value="P:microtubule-based movement"/>
    <property type="evidence" value="ECO:0007669"/>
    <property type="project" value="InterPro"/>
</dbReference>
<dbReference type="PROSITE" id="PS00411">
    <property type="entry name" value="KINESIN_MOTOR_1"/>
    <property type="match status" value="1"/>
</dbReference>
<dbReference type="GO" id="GO:0005524">
    <property type="term" value="F:ATP binding"/>
    <property type="evidence" value="ECO:0007669"/>
    <property type="project" value="UniProtKB-UniRule"/>
</dbReference>
<keyword evidence="3 9" id="KW-0547">Nucleotide-binding</keyword>
<dbReference type="InterPro" id="IPR019821">
    <property type="entry name" value="Kinesin_motor_CS"/>
</dbReference>
<dbReference type="FunFam" id="3.40.850.10:FF:000054">
    <property type="entry name" value="Kinesin-like protein"/>
    <property type="match status" value="1"/>
</dbReference>
<sequence>MASLKRSADVSVAAPANKIARPRVTMLGSRQQRGPADAANVNMNVYVRIRPLNTREQGCRSIASLINETTLVFDPKQDEEPFFFKGSAQKQRDINRKVNKNMLFEFNRVFDENSTNEEVFDATTKNIVKSVLEGYNCSVFAYGATGAGKTYTMLGSPDNPGITYRTIVELLSQIGLMEGWKITIGASYIEVYNENVRDLLHPDTGMLQLREEEGGRVVVAGLKVETIRSSDQLFSLLAEGNRNRSQHPTDSNAESSRSHAVFQVHVRMEYQTDVKLAKLSMIDLAGSERGAATGCKGLRFKEGSNINKSLLALGNCINALADGLRHVPYRDSKLTRLLKDSLGGNCQTMMIANVSPASLAFEDSYNTLKYATRAKSIKSKISKNVLSENLISVAQYRKVVDELKQRCSKLEAVVSNNVNVTNLQEWEQKIAAVMDEKKKLHKEMLTLQTEERLTGLRLKHKDSVLSFQDSGDDQTSNRTQTGIDQLNARLDTFRRRMEEYKPILAANKEKEEALEREIRAHPQLAPFLLHVLERYRFEILHEEKSICLRHQSKIAQLQAKQEERLSAAISSFPGVLKEFYVLLRAHGHLTKELDSRYQTALKVFGGLKAVSFTDENEELPEHERLLRLSMGPVHEKPVVTEEEMNNYKKTVTINPLPLKERSQNKINITTNLNAFKSTPLIKAPLKLTPSKNLFKNISFNKENSTPASTKFPAPSTPGATGRGAGFKAHRPNTLRTHPYGLNTRVNKSGCISKPTPIRMNKLAAARMSAAVR</sequence>
<accession>A0A0A9YFU1</accession>
<dbReference type="InterPro" id="IPR027640">
    <property type="entry name" value="Kinesin-like_fam"/>
</dbReference>
<feature type="domain" description="Kinesin motor" evidence="13">
    <location>
        <begin position="42"/>
        <end position="377"/>
    </location>
</feature>
<evidence type="ECO:0000256" key="2">
    <source>
        <dbReference type="ARBA" id="ARBA00022701"/>
    </source>
</evidence>
<dbReference type="PANTHER" id="PTHR47968:SF65">
    <property type="entry name" value="KINESIN MOTOR DOMAIN-CONTAINING PROTEIN"/>
    <property type="match status" value="1"/>
</dbReference>
<feature type="region of interest" description="Disordered" evidence="12">
    <location>
        <begin position="701"/>
        <end position="735"/>
    </location>
</feature>
<dbReference type="AlphaFoldDB" id="A0A0A9YFU1"/>
<evidence type="ECO:0000256" key="3">
    <source>
        <dbReference type="ARBA" id="ARBA00022741"/>
    </source>
</evidence>
<proteinExistence type="inferred from homology"/>